<protein>
    <submittedName>
        <fullName evidence="1">Uncharacterized protein</fullName>
    </submittedName>
</protein>
<proteinExistence type="predicted"/>
<accession>A0A7S4FRS6</accession>
<evidence type="ECO:0000313" key="1">
    <source>
        <dbReference type="EMBL" id="CAE0810382.1"/>
    </source>
</evidence>
<sequence>MTHAPPPGEMTEGGETMVPTFAREALRTVVWTVFKGGPLLFFFEGRAVTSPSLAVKRPTTGTGGDWPTGECWMTAGNPCKRHMVRATSPPPPPRWGWLVVFGILVHKHRCRFPSCVQQGKHVCNAMGTLLSVNIFVFLLDLRQVSCVH</sequence>
<dbReference type="AlphaFoldDB" id="A0A7S4FRS6"/>
<gene>
    <name evidence="1" type="ORF">EGYM00163_LOCUS21517</name>
</gene>
<dbReference type="EMBL" id="HBJA01060913">
    <property type="protein sequence ID" value="CAE0810382.1"/>
    <property type="molecule type" value="Transcribed_RNA"/>
</dbReference>
<organism evidence="1">
    <name type="scientific">Eutreptiella gymnastica</name>
    <dbReference type="NCBI Taxonomy" id="73025"/>
    <lineage>
        <taxon>Eukaryota</taxon>
        <taxon>Discoba</taxon>
        <taxon>Euglenozoa</taxon>
        <taxon>Euglenida</taxon>
        <taxon>Spirocuta</taxon>
        <taxon>Euglenophyceae</taxon>
        <taxon>Eutreptiales</taxon>
        <taxon>Eutreptiaceae</taxon>
        <taxon>Eutreptiella</taxon>
    </lineage>
</organism>
<reference evidence="1" key="1">
    <citation type="submission" date="2021-01" db="EMBL/GenBank/DDBJ databases">
        <authorList>
            <person name="Corre E."/>
            <person name="Pelletier E."/>
            <person name="Niang G."/>
            <person name="Scheremetjew M."/>
            <person name="Finn R."/>
            <person name="Kale V."/>
            <person name="Holt S."/>
            <person name="Cochrane G."/>
            <person name="Meng A."/>
            <person name="Brown T."/>
            <person name="Cohen L."/>
        </authorList>
    </citation>
    <scope>NUCLEOTIDE SEQUENCE</scope>
    <source>
        <strain evidence="1">CCMP1594</strain>
    </source>
</reference>
<name>A0A7S4FRS6_9EUGL</name>